<dbReference type="OrthoDB" id="195194at2"/>
<dbReference type="RefSeq" id="WP_137436277.1">
    <property type="nucleotide sequence ID" value="NZ_JANRHC010000002.1"/>
</dbReference>
<protein>
    <submittedName>
        <fullName evidence="1">DUF2288 domain-containing protein</fullName>
    </submittedName>
</protein>
<dbReference type="Pfam" id="PF10052">
    <property type="entry name" value="DUF2288"/>
    <property type="match status" value="1"/>
</dbReference>
<comment type="caution">
    <text evidence="1">The sequence shown here is derived from an EMBL/GenBank/DDBJ whole genome shotgun (WGS) entry which is preliminary data.</text>
</comment>
<dbReference type="InterPro" id="IPR018741">
    <property type="entry name" value="DUF2288"/>
</dbReference>
<sequence length="107" mass="12103">MSSSPRSPDDIKAKLNLETSRINWHDLQVYYARGHVVKVSPELDLLDVAAELAADNTARFQQWMNGGQVGDVAPDLARHWYDENTELWAVVIAPWVLVQDRSGHVLH</sequence>
<evidence type="ECO:0000313" key="2">
    <source>
        <dbReference type="Proteomes" id="UP000308488"/>
    </source>
</evidence>
<accession>A0A4U6R6W7</accession>
<dbReference type="EMBL" id="SZYH01000001">
    <property type="protein sequence ID" value="TKV68652.1"/>
    <property type="molecule type" value="Genomic_DNA"/>
</dbReference>
<gene>
    <name evidence="1" type="ORF">FDP08_11410</name>
</gene>
<dbReference type="Proteomes" id="UP000308488">
    <property type="component" value="Unassembled WGS sequence"/>
</dbReference>
<organism evidence="1 2">
    <name type="scientific">Marinobacter panjinensis</name>
    <dbReference type="NCBI Taxonomy" id="2576384"/>
    <lineage>
        <taxon>Bacteria</taxon>
        <taxon>Pseudomonadati</taxon>
        <taxon>Pseudomonadota</taxon>
        <taxon>Gammaproteobacteria</taxon>
        <taxon>Pseudomonadales</taxon>
        <taxon>Marinobacteraceae</taxon>
        <taxon>Marinobacter</taxon>
    </lineage>
</organism>
<reference evidence="1 2" key="1">
    <citation type="submission" date="2019-05" db="EMBL/GenBank/DDBJ databases">
        <title>Marinobacter panjinensis sp. nov., a moderately halophilic bacterium isolated from sea tidal flat environment.</title>
        <authorList>
            <person name="Yang W."/>
            <person name="An M."/>
            <person name="He W."/>
            <person name="Luo X."/>
            <person name="Zhu L."/>
            <person name="Chen G."/>
            <person name="Zhang Y."/>
            <person name="Wang Y."/>
        </authorList>
    </citation>
    <scope>NUCLEOTIDE SEQUENCE [LARGE SCALE GENOMIC DNA]</scope>
    <source>
        <strain evidence="1 2">PJ-16</strain>
    </source>
</reference>
<name>A0A4U6R6W7_9GAMM</name>
<proteinExistence type="predicted"/>
<dbReference type="AlphaFoldDB" id="A0A4U6R6W7"/>
<keyword evidence="2" id="KW-1185">Reference proteome</keyword>
<evidence type="ECO:0000313" key="1">
    <source>
        <dbReference type="EMBL" id="TKV68652.1"/>
    </source>
</evidence>